<keyword evidence="9" id="KW-1185">Reference proteome</keyword>
<dbReference type="RefSeq" id="WP_307407950.1">
    <property type="nucleotide sequence ID" value="NZ_JAUSUR010000003.1"/>
</dbReference>
<gene>
    <name evidence="8" type="ORF">J2S15_002072</name>
</gene>
<dbReference type="InterPro" id="IPR013783">
    <property type="entry name" value="Ig-like_fold"/>
</dbReference>
<evidence type="ECO:0000256" key="5">
    <source>
        <dbReference type="SAM" id="MobiDB-lite"/>
    </source>
</evidence>
<accession>A0ABU0E4A4</accession>
<evidence type="ECO:0000256" key="3">
    <source>
        <dbReference type="ARBA" id="ARBA00022801"/>
    </source>
</evidence>
<evidence type="ECO:0000256" key="6">
    <source>
        <dbReference type="SAM" id="Phobius"/>
    </source>
</evidence>
<protein>
    <submittedName>
        <fullName evidence="8">Cell wall-associated NlpC family hydrolase</fullName>
    </submittedName>
</protein>
<comment type="similarity">
    <text evidence="1">Belongs to the peptidase C40 family.</text>
</comment>
<dbReference type="SUPFAM" id="SSF54001">
    <property type="entry name" value="Cysteine proteinases"/>
    <property type="match status" value="1"/>
</dbReference>
<dbReference type="InterPro" id="IPR000064">
    <property type="entry name" value="NLP_P60_dom"/>
</dbReference>
<evidence type="ECO:0000256" key="1">
    <source>
        <dbReference type="ARBA" id="ARBA00007074"/>
    </source>
</evidence>
<name>A0ABU0E4A4_9FIRM</name>
<keyword evidence="6" id="KW-1133">Transmembrane helix</keyword>
<feature type="transmembrane region" description="Helical" evidence="6">
    <location>
        <begin position="120"/>
        <end position="141"/>
    </location>
</feature>
<dbReference type="InterPro" id="IPR038765">
    <property type="entry name" value="Papain-like_cys_pep_sf"/>
</dbReference>
<sequence length="502" mass="54087">MDSKKTLIKRINDFRIKGINKINDTKSYLAPRFNKGLEVMIKFARACCSKAYAAYKELEPVLVGIASSCLIKAGVAYRELEPVFVNAATTFLSTMKTGATNLVELVESKFGKIHFDFRHFVMTTSAAVVVFALTFTVTGMGRSKVSAEVLETPEVEAYNNEVIEVNYGDDSAIVDVAKEILADDAGSVYDAKPITLANGNEGYEIGNYVVSVDREATKELKDDQITLTVQTKETFDKEDFGKVVVNDTAADITKENGTVHTYVIDVKYVDTQAPVINLTQSEVEIDDVDYLNRYSFVESISDNYDGAIEAFDVVGEVPEKDELRWEPGEYTIKYTAKDSSGNVGEASLKVKINATEDEEDETEEIKDALSNSESGSSSDSSSDTGSSVQAPQASTTAGIVYAAAMNQLGVYQDCTMLVTNSLAAAGIYHHGWPASYLGLGTVISASEAVPGDIIYYADGGTGWAHVAVYAGGGQAIHGGYLGNQTVVASAYMGSGPVFIRLP</sequence>
<organism evidence="8 9">
    <name type="scientific">Breznakia pachnodae</name>
    <dbReference type="NCBI Taxonomy" id="265178"/>
    <lineage>
        <taxon>Bacteria</taxon>
        <taxon>Bacillati</taxon>
        <taxon>Bacillota</taxon>
        <taxon>Erysipelotrichia</taxon>
        <taxon>Erysipelotrichales</taxon>
        <taxon>Erysipelotrichaceae</taxon>
        <taxon>Breznakia</taxon>
    </lineage>
</organism>
<reference evidence="8 9" key="1">
    <citation type="submission" date="2023-07" db="EMBL/GenBank/DDBJ databases">
        <title>Genomic Encyclopedia of Type Strains, Phase IV (KMG-IV): sequencing the most valuable type-strain genomes for metagenomic binning, comparative biology and taxonomic classification.</title>
        <authorList>
            <person name="Goeker M."/>
        </authorList>
    </citation>
    <scope>NUCLEOTIDE SEQUENCE [LARGE SCALE GENOMIC DNA]</scope>
    <source>
        <strain evidence="8 9">DSM 16784</strain>
    </source>
</reference>
<evidence type="ECO:0000256" key="2">
    <source>
        <dbReference type="ARBA" id="ARBA00022670"/>
    </source>
</evidence>
<evidence type="ECO:0000259" key="7">
    <source>
        <dbReference type="PROSITE" id="PS51935"/>
    </source>
</evidence>
<proteinExistence type="inferred from homology"/>
<feature type="compositionally biased region" description="Low complexity" evidence="5">
    <location>
        <begin position="370"/>
        <end position="387"/>
    </location>
</feature>
<keyword evidence="2" id="KW-0645">Protease</keyword>
<keyword evidence="4" id="KW-0788">Thiol protease</keyword>
<dbReference type="PROSITE" id="PS51935">
    <property type="entry name" value="NLPC_P60"/>
    <property type="match status" value="1"/>
</dbReference>
<feature type="compositionally biased region" description="Acidic residues" evidence="5">
    <location>
        <begin position="355"/>
        <end position="364"/>
    </location>
</feature>
<dbReference type="Proteomes" id="UP001230220">
    <property type="component" value="Unassembled WGS sequence"/>
</dbReference>
<evidence type="ECO:0000313" key="8">
    <source>
        <dbReference type="EMBL" id="MDQ0361325.1"/>
    </source>
</evidence>
<comment type="caution">
    <text evidence="8">The sequence shown here is derived from an EMBL/GenBank/DDBJ whole genome shotgun (WGS) entry which is preliminary data.</text>
</comment>
<dbReference type="Pfam" id="PF00877">
    <property type="entry name" value="NLPC_P60"/>
    <property type="match status" value="1"/>
</dbReference>
<keyword evidence="3 8" id="KW-0378">Hydrolase</keyword>
<dbReference type="Gene3D" id="3.90.1720.10">
    <property type="entry name" value="endopeptidase domain like (from Nostoc punctiforme)"/>
    <property type="match status" value="1"/>
</dbReference>
<feature type="domain" description="NlpC/P60" evidence="7">
    <location>
        <begin position="381"/>
        <end position="502"/>
    </location>
</feature>
<dbReference type="GO" id="GO:0016787">
    <property type="term" value="F:hydrolase activity"/>
    <property type="evidence" value="ECO:0007669"/>
    <property type="project" value="UniProtKB-KW"/>
</dbReference>
<dbReference type="EMBL" id="JAUSUR010000003">
    <property type="protein sequence ID" value="MDQ0361325.1"/>
    <property type="molecule type" value="Genomic_DNA"/>
</dbReference>
<evidence type="ECO:0000313" key="9">
    <source>
        <dbReference type="Proteomes" id="UP001230220"/>
    </source>
</evidence>
<dbReference type="Gene3D" id="2.60.40.10">
    <property type="entry name" value="Immunoglobulins"/>
    <property type="match status" value="1"/>
</dbReference>
<feature type="region of interest" description="Disordered" evidence="5">
    <location>
        <begin position="352"/>
        <end position="390"/>
    </location>
</feature>
<keyword evidence="6" id="KW-0812">Transmembrane</keyword>
<evidence type="ECO:0000256" key="4">
    <source>
        <dbReference type="ARBA" id="ARBA00022807"/>
    </source>
</evidence>
<keyword evidence="6" id="KW-0472">Membrane</keyword>